<dbReference type="InterPro" id="IPR026022">
    <property type="entry name" value="PhoU_dom"/>
</dbReference>
<dbReference type="GO" id="GO:0006817">
    <property type="term" value="P:phosphate ion transport"/>
    <property type="evidence" value="ECO:0007669"/>
    <property type="project" value="UniProtKB-KW"/>
</dbReference>
<comment type="subcellular location">
    <subcellularLocation>
        <location evidence="1 7">Cytoplasm</location>
    </subcellularLocation>
</comment>
<proteinExistence type="inferred from homology"/>
<dbReference type="STRING" id="1432562.WN59_01380"/>
<comment type="similarity">
    <text evidence="2 7">Belongs to the PhoU family.</text>
</comment>
<accession>A0A0M2SRB1</accession>
<dbReference type="AlphaFoldDB" id="A0A0M2SRB1"/>
<evidence type="ECO:0000256" key="5">
    <source>
        <dbReference type="ARBA" id="ARBA00022490"/>
    </source>
</evidence>
<evidence type="ECO:0000256" key="4">
    <source>
        <dbReference type="ARBA" id="ARBA00022448"/>
    </source>
</evidence>
<dbReference type="SUPFAM" id="SSF109755">
    <property type="entry name" value="PhoU-like"/>
    <property type="match status" value="1"/>
</dbReference>
<organism evidence="9 10">
    <name type="scientific">Salinicoccus sediminis</name>
    <dbReference type="NCBI Taxonomy" id="1432562"/>
    <lineage>
        <taxon>Bacteria</taxon>
        <taxon>Bacillati</taxon>
        <taxon>Bacillota</taxon>
        <taxon>Bacilli</taxon>
        <taxon>Bacillales</taxon>
        <taxon>Staphylococcaceae</taxon>
        <taxon>Salinicoccus</taxon>
    </lineage>
</organism>
<dbReference type="InterPro" id="IPR038078">
    <property type="entry name" value="PhoU-like_sf"/>
</dbReference>
<dbReference type="InterPro" id="IPR028366">
    <property type="entry name" value="PhoU"/>
</dbReference>
<keyword evidence="6 7" id="KW-0592">Phosphate transport</keyword>
<dbReference type="NCBIfam" id="TIGR02135">
    <property type="entry name" value="phoU_full"/>
    <property type="match status" value="1"/>
</dbReference>
<dbReference type="Gene3D" id="1.20.58.220">
    <property type="entry name" value="Phosphate transport system protein phou homolog 2, domain 2"/>
    <property type="match status" value="1"/>
</dbReference>
<keyword evidence="10" id="KW-1185">Reference proteome</keyword>
<dbReference type="GO" id="GO:0030643">
    <property type="term" value="P:intracellular phosphate ion homeostasis"/>
    <property type="evidence" value="ECO:0007669"/>
    <property type="project" value="InterPro"/>
</dbReference>
<dbReference type="PIRSF" id="PIRSF003107">
    <property type="entry name" value="PhoU"/>
    <property type="match status" value="1"/>
</dbReference>
<dbReference type="GO" id="GO:0005737">
    <property type="term" value="C:cytoplasm"/>
    <property type="evidence" value="ECO:0007669"/>
    <property type="project" value="UniProtKB-SubCell"/>
</dbReference>
<feature type="domain" description="PhoU" evidence="8">
    <location>
        <begin position="121"/>
        <end position="201"/>
    </location>
</feature>
<dbReference type="RefSeq" id="WP_046511420.1">
    <property type="nucleotide sequence ID" value="NZ_LAYZ01000001.1"/>
</dbReference>
<dbReference type="Proteomes" id="UP000034287">
    <property type="component" value="Unassembled WGS sequence"/>
</dbReference>
<dbReference type="PANTHER" id="PTHR42930:SF3">
    <property type="entry name" value="PHOSPHATE-SPECIFIC TRANSPORT SYSTEM ACCESSORY PROTEIN PHOU"/>
    <property type="match status" value="1"/>
</dbReference>
<keyword evidence="4 7" id="KW-0813">Transport</keyword>
<dbReference type="GO" id="GO:0045936">
    <property type="term" value="P:negative regulation of phosphate metabolic process"/>
    <property type="evidence" value="ECO:0007669"/>
    <property type="project" value="InterPro"/>
</dbReference>
<comment type="subunit">
    <text evidence="3 7">Homodimer.</text>
</comment>
<evidence type="ECO:0000256" key="1">
    <source>
        <dbReference type="ARBA" id="ARBA00004496"/>
    </source>
</evidence>
<evidence type="ECO:0000256" key="2">
    <source>
        <dbReference type="ARBA" id="ARBA00008107"/>
    </source>
</evidence>
<evidence type="ECO:0000259" key="8">
    <source>
        <dbReference type="Pfam" id="PF01895"/>
    </source>
</evidence>
<dbReference type="OrthoDB" id="9814256at2"/>
<dbReference type="Pfam" id="PF01895">
    <property type="entry name" value="PhoU"/>
    <property type="match status" value="2"/>
</dbReference>
<evidence type="ECO:0000256" key="3">
    <source>
        <dbReference type="ARBA" id="ARBA00011738"/>
    </source>
</evidence>
<dbReference type="FunFam" id="1.20.58.220:FF:000004">
    <property type="entry name" value="Phosphate-specific transport system accessory protein PhoU"/>
    <property type="match status" value="1"/>
</dbReference>
<sequence>MVYRGKFQADMDALHQDVVTLGKECYRRLRGSTEVLTDMDTERARALVKGDSAINSMEYDINTQVINLITTQQPVATDLRLIISSIKIADDLERISDNISNLGEVRKRVRLHSEKLLLRLSTMERLALLMLEDVKAAYESGDTDLCIEIIERDKDIDSLFVQITTTDIIEESDVFVTGQSQLAAKYLERIGDHIKNIAEHVYFILTGDKYEKIAQQ</sequence>
<dbReference type="PANTHER" id="PTHR42930">
    <property type="entry name" value="PHOSPHATE-SPECIFIC TRANSPORT SYSTEM ACCESSORY PROTEIN PHOU"/>
    <property type="match status" value="1"/>
</dbReference>
<feature type="domain" description="PhoU" evidence="8">
    <location>
        <begin position="21"/>
        <end position="104"/>
    </location>
</feature>
<comment type="caution">
    <text evidence="9">The sequence shown here is derived from an EMBL/GenBank/DDBJ whole genome shotgun (WGS) entry which is preliminary data.</text>
</comment>
<dbReference type="PATRIC" id="fig|1432562.3.peg.286"/>
<keyword evidence="5 7" id="KW-0963">Cytoplasm</keyword>
<evidence type="ECO:0000256" key="7">
    <source>
        <dbReference type="PIRNR" id="PIRNR003107"/>
    </source>
</evidence>
<dbReference type="EMBL" id="LAYZ01000001">
    <property type="protein sequence ID" value="KKK35512.1"/>
    <property type="molecule type" value="Genomic_DNA"/>
</dbReference>
<protein>
    <recommendedName>
        <fullName evidence="7">Phosphate-specific transport system accessory protein PhoU</fullName>
    </recommendedName>
</protein>
<evidence type="ECO:0000313" key="9">
    <source>
        <dbReference type="EMBL" id="KKK35512.1"/>
    </source>
</evidence>
<name>A0A0M2SRB1_9STAP</name>
<evidence type="ECO:0000313" key="10">
    <source>
        <dbReference type="Proteomes" id="UP000034287"/>
    </source>
</evidence>
<evidence type="ECO:0000256" key="6">
    <source>
        <dbReference type="ARBA" id="ARBA00022592"/>
    </source>
</evidence>
<reference evidence="9 10" key="1">
    <citation type="submission" date="2015-04" db="EMBL/GenBank/DDBJ databases">
        <title>Taxonomic description and genome sequence of Salinicoccus sediminis sp. nov., a novel hyper halotolerant bacterium isolated from marine sediment.</title>
        <authorList>
            <person name="Mathan Kumar R."/>
            <person name="Kaur G."/>
            <person name="Kumar N."/>
            <person name="Kumar A."/>
            <person name="Singh N.K."/>
            <person name="Kaur N."/>
            <person name="Mayilraj S."/>
        </authorList>
    </citation>
    <scope>NUCLEOTIDE SEQUENCE [LARGE SCALE GENOMIC DNA]</scope>
    <source>
        <strain evidence="9 10">SV-16</strain>
    </source>
</reference>
<comment type="function">
    <text evidence="7">Plays a role in the regulation of phosphate uptake.</text>
</comment>
<gene>
    <name evidence="9" type="ORF">WN59_01380</name>
</gene>